<dbReference type="InterPro" id="IPR025110">
    <property type="entry name" value="AMP-bd_C"/>
</dbReference>
<dbReference type="Pfam" id="PF00501">
    <property type="entry name" value="AMP-binding"/>
    <property type="match status" value="1"/>
</dbReference>
<name>W5TK29_9NOCA</name>
<evidence type="ECO:0000313" key="6">
    <source>
        <dbReference type="Proteomes" id="UP000019150"/>
    </source>
</evidence>
<reference evidence="5 6" key="1">
    <citation type="journal article" date="2014" name="Appl. Environ. Microbiol.">
        <title>Insights into the Microbial Degradation of Rubber and Gutta-Percha by Analysis of the Complete Genome of Nocardia nova SH22a.</title>
        <authorList>
            <person name="Luo Q."/>
            <person name="Hiessl S."/>
            <person name="Poehlein A."/>
            <person name="Daniel R."/>
            <person name="Steinbuchel A."/>
        </authorList>
    </citation>
    <scope>NUCLEOTIDE SEQUENCE [LARGE SCALE GENOMIC DNA]</scope>
    <source>
        <strain evidence="5">SH22a</strain>
    </source>
</reference>
<dbReference type="Gene3D" id="3.30.530.20">
    <property type="match status" value="1"/>
</dbReference>
<dbReference type="PANTHER" id="PTHR43201">
    <property type="entry name" value="ACYL-COA SYNTHETASE"/>
    <property type="match status" value="1"/>
</dbReference>
<evidence type="ECO:0000256" key="2">
    <source>
        <dbReference type="ARBA" id="ARBA00022598"/>
    </source>
</evidence>
<dbReference type="eggNOG" id="COG0318">
    <property type="taxonomic scope" value="Bacteria"/>
</dbReference>
<dbReference type="GO" id="GO:0031956">
    <property type="term" value="F:medium-chain fatty acid-CoA ligase activity"/>
    <property type="evidence" value="ECO:0007669"/>
    <property type="project" value="TreeGrafter"/>
</dbReference>
<dbReference type="InterPro" id="IPR042099">
    <property type="entry name" value="ANL_N_sf"/>
</dbReference>
<keyword evidence="2 5" id="KW-0436">Ligase</keyword>
<evidence type="ECO:0000259" key="3">
    <source>
        <dbReference type="Pfam" id="PF00501"/>
    </source>
</evidence>
<proteinExistence type="inferred from homology"/>
<dbReference type="Gene3D" id="3.40.50.12780">
    <property type="entry name" value="N-terminal domain of ligase-like"/>
    <property type="match status" value="1"/>
</dbReference>
<keyword evidence="6" id="KW-1185">Reference proteome</keyword>
<dbReference type="SUPFAM" id="SSF55961">
    <property type="entry name" value="Bet v1-like"/>
    <property type="match status" value="1"/>
</dbReference>
<dbReference type="InterPro" id="IPR000873">
    <property type="entry name" value="AMP-dep_synth/lig_dom"/>
</dbReference>
<sequence>MVGELVESVQDLPVPVESVWDALTEPDTYARLFDGIGGCDRQQTADDRSVSLYRIGTEHSGIATVPVRMIPGRRRDTLELYSPPLGSLVLIRLRRRGEGTRIAVTFFAPGRVHPAVASASTAAVTTWLRTGLDRLAQRHRAAPTAVLDRHAGAPVRRKASVGRHLVATGVVRPHRPDQGIRQLASLAKWGISLAGGYAAAAACEPRRDALVDDDDRIGFGDLHRRTDEIARGLLALGLDGRHCAGLLARNHLATVETMIAAGKAGLDLVLLNASLSARQLEDVAQRQRLSALFVDGELEPLIHYLHGGITRFGIDSDAPSPDRTSLAQLAALAPGVRLRRTRPGRLIVLTSGTSGAPKGARRPRGDDLDPVAAVLSRIPLRMNETMLIASPLFHTWGLGMLQLSTALRASVVLRRRMDPEDCLRAIAEHRVTALTTVPTLLHRILELPDRVRARYDTSSLRVVACGSAPLSGPAALRFMDTFGDILYNVYGSTEVSWATIATPTELREAPATVGRPPVGTTVAVVGADLRPVPVGTTGRIFVGNPMLFDGYVDAPPPDETEDGLLDTGDVGFVDHAGRLFIDGRGDEMIISGGEKVFPRPLEEALEYLPQVREAAVVGVPDPEFGQRTAAYVVKRDGLGLDAQMVRDYIRGRHGRVAVPRDVSFVTALPRGETGKILKRLLNPPELGEPQPS</sequence>
<dbReference type="AlphaFoldDB" id="W5TK29"/>
<dbReference type="KEGG" id="nno:NONO_c47980"/>
<dbReference type="HOGENOM" id="CLU_000022_59_0_11"/>
<protein>
    <submittedName>
        <fullName evidence="5">Acyl-CoA ligase</fullName>
    </submittedName>
</protein>
<feature type="domain" description="AMP-dependent synthetase/ligase" evidence="3">
    <location>
        <begin position="199"/>
        <end position="551"/>
    </location>
</feature>
<dbReference type="PANTHER" id="PTHR43201:SF5">
    <property type="entry name" value="MEDIUM-CHAIN ACYL-COA LIGASE ACSF2, MITOCHONDRIAL"/>
    <property type="match status" value="1"/>
</dbReference>
<dbReference type="RefSeq" id="WP_025350978.1">
    <property type="nucleotide sequence ID" value="NZ_CP006850.1"/>
</dbReference>
<dbReference type="SUPFAM" id="SSF56801">
    <property type="entry name" value="Acetyl-CoA synthetase-like"/>
    <property type="match status" value="1"/>
</dbReference>
<dbReference type="GO" id="GO:0006631">
    <property type="term" value="P:fatty acid metabolic process"/>
    <property type="evidence" value="ECO:0007669"/>
    <property type="project" value="TreeGrafter"/>
</dbReference>
<dbReference type="Pfam" id="PF13193">
    <property type="entry name" value="AMP-binding_C"/>
    <property type="match status" value="1"/>
</dbReference>
<accession>W5TK29</accession>
<dbReference type="PROSITE" id="PS00455">
    <property type="entry name" value="AMP_BINDING"/>
    <property type="match status" value="1"/>
</dbReference>
<dbReference type="Proteomes" id="UP000019150">
    <property type="component" value="Chromosome"/>
</dbReference>
<dbReference type="InterPro" id="IPR020845">
    <property type="entry name" value="AMP-binding_CS"/>
</dbReference>
<dbReference type="PATRIC" id="fig|1415166.3.peg.4941"/>
<gene>
    <name evidence="5" type="ORF">NONO_c47980</name>
</gene>
<dbReference type="InterPro" id="IPR023393">
    <property type="entry name" value="START-like_dom_sf"/>
</dbReference>
<dbReference type="STRING" id="1415166.NONO_c47980"/>
<dbReference type="CDD" id="cd04433">
    <property type="entry name" value="AFD_class_I"/>
    <property type="match status" value="1"/>
</dbReference>
<evidence type="ECO:0000313" key="5">
    <source>
        <dbReference type="EMBL" id="AHH19582.1"/>
    </source>
</evidence>
<organism evidence="5 6">
    <name type="scientific">Nocardia nova SH22a</name>
    <dbReference type="NCBI Taxonomy" id="1415166"/>
    <lineage>
        <taxon>Bacteria</taxon>
        <taxon>Bacillati</taxon>
        <taxon>Actinomycetota</taxon>
        <taxon>Actinomycetes</taxon>
        <taxon>Mycobacteriales</taxon>
        <taxon>Nocardiaceae</taxon>
        <taxon>Nocardia</taxon>
    </lineage>
</organism>
<comment type="similarity">
    <text evidence="1">Belongs to the ATP-dependent AMP-binding enzyme family.</text>
</comment>
<evidence type="ECO:0000259" key="4">
    <source>
        <dbReference type="Pfam" id="PF13193"/>
    </source>
</evidence>
<dbReference type="Gene3D" id="3.30.300.30">
    <property type="match status" value="1"/>
</dbReference>
<dbReference type="OrthoDB" id="56621at2"/>
<evidence type="ECO:0000256" key="1">
    <source>
        <dbReference type="ARBA" id="ARBA00006432"/>
    </source>
</evidence>
<dbReference type="EMBL" id="CP006850">
    <property type="protein sequence ID" value="AHH19582.1"/>
    <property type="molecule type" value="Genomic_DNA"/>
</dbReference>
<feature type="domain" description="AMP-binding enzyme C-terminal" evidence="4">
    <location>
        <begin position="601"/>
        <end position="675"/>
    </location>
</feature>
<dbReference type="InterPro" id="IPR045851">
    <property type="entry name" value="AMP-bd_C_sf"/>
</dbReference>